<dbReference type="Pfam" id="PF12900">
    <property type="entry name" value="Pyridox_ox_2"/>
    <property type="match status" value="1"/>
</dbReference>
<dbReference type="EMBL" id="JAGGJX010000003">
    <property type="protein sequence ID" value="MBP1855472.1"/>
    <property type="molecule type" value="Genomic_DNA"/>
</dbReference>
<organism evidence="1 2">
    <name type="scientific">Metaclostridioides mangenotii</name>
    <dbReference type="NCBI Taxonomy" id="1540"/>
    <lineage>
        <taxon>Bacteria</taxon>
        <taxon>Bacillati</taxon>
        <taxon>Bacillota</taxon>
        <taxon>Clostridia</taxon>
        <taxon>Peptostreptococcales</taxon>
        <taxon>Peptostreptococcaceae</taxon>
        <taxon>Metaclostridioides</taxon>
    </lineage>
</organism>
<comment type="caution">
    <text evidence="1">The sequence shown here is derived from an EMBL/GenBank/DDBJ whole genome shotgun (WGS) entry which is preliminary data.</text>
</comment>
<dbReference type="InterPro" id="IPR012349">
    <property type="entry name" value="Split_barrel_FMN-bd"/>
</dbReference>
<evidence type="ECO:0000313" key="1">
    <source>
        <dbReference type="EMBL" id="MBP1855472.1"/>
    </source>
</evidence>
<reference evidence="1 2" key="1">
    <citation type="submission" date="2021-03" db="EMBL/GenBank/DDBJ databases">
        <title>Genomic Encyclopedia of Type Strains, Phase IV (KMG-IV): sequencing the most valuable type-strain genomes for metagenomic binning, comparative biology and taxonomic classification.</title>
        <authorList>
            <person name="Goeker M."/>
        </authorList>
    </citation>
    <scope>NUCLEOTIDE SEQUENCE [LARGE SCALE GENOMIC DNA]</scope>
    <source>
        <strain evidence="1 2">DSM 1289</strain>
    </source>
</reference>
<proteinExistence type="predicted"/>
<gene>
    <name evidence="1" type="ORF">J2Z43_001867</name>
</gene>
<accession>A0ABS4EC10</accession>
<name>A0ABS4EC10_9FIRM</name>
<dbReference type="PANTHER" id="PTHR34071:SF2">
    <property type="entry name" value="FLAVIN-NUCLEOTIDE-BINDING PROTEIN"/>
    <property type="match status" value="1"/>
</dbReference>
<dbReference type="Proteomes" id="UP000767291">
    <property type="component" value="Unassembled WGS sequence"/>
</dbReference>
<evidence type="ECO:0000313" key="2">
    <source>
        <dbReference type="Proteomes" id="UP000767291"/>
    </source>
</evidence>
<dbReference type="SUPFAM" id="SSF50475">
    <property type="entry name" value="FMN-binding split barrel"/>
    <property type="match status" value="1"/>
</dbReference>
<sequence length="156" mass="17908">MQHRMKEHQLNKQQIETLLNRIQTGTIATINIDSTPYVIPVHFVYLNDKIYIHGLPKGQKIDNINFNHNVCFNIYEMYGITLDKNGKICDTNTMYESVVISGTAKIIGDLKVKSEVLNKIITKYTPNVTNSEIPENMLKGTAIIEIRIDQMDGKYY</sequence>
<protein>
    <submittedName>
        <fullName evidence="1">Nitroimidazol reductase NimA-like FMN-containing flavoprotein (Pyridoxamine 5'-phosphate oxidase superfamily)</fullName>
    </submittedName>
</protein>
<keyword evidence="2" id="KW-1185">Reference proteome</keyword>
<dbReference type="InterPro" id="IPR024747">
    <property type="entry name" value="Pyridox_Oxase-rel"/>
</dbReference>
<dbReference type="Gene3D" id="2.30.110.10">
    <property type="entry name" value="Electron Transport, Fmn-binding Protein, Chain A"/>
    <property type="match status" value="1"/>
</dbReference>
<dbReference type="RefSeq" id="WP_209456900.1">
    <property type="nucleotide sequence ID" value="NZ_BAAACS010000011.1"/>
</dbReference>
<dbReference type="PANTHER" id="PTHR34071">
    <property type="entry name" value="5-NITROIMIDAZOLE ANTIBIOTICS RESISTANCE PROTEIN, NIMA-FAMILY-RELATED PROTEIN-RELATED"/>
    <property type="match status" value="1"/>
</dbReference>